<evidence type="ECO:0000313" key="2">
    <source>
        <dbReference type="EMBL" id="CAB1413319.1"/>
    </source>
</evidence>
<proteinExistence type="predicted"/>
<keyword evidence="3" id="KW-1185">Reference proteome</keyword>
<dbReference type="EMBL" id="CADEAL010000049">
    <property type="protein sequence ID" value="CAB1413319.1"/>
    <property type="molecule type" value="Genomic_DNA"/>
</dbReference>
<reference evidence="2" key="1">
    <citation type="submission" date="2020-03" db="EMBL/GenBank/DDBJ databases">
        <authorList>
            <person name="Weist P."/>
        </authorList>
    </citation>
    <scope>NUCLEOTIDE SEQUENCE</scope>
</reference>
<dbReference type="Proteomes" id="UP001153269">
    <property type="component" value="Unassembled WGS sequence"/>
</dbReference>
<sequence>MTSDLITLPACLVLDLPEELTVASGLAGWFAEVLRWWCGLWFLDGLWKTRHLVPPPPPPPASPQSVSLVQRQTHKKTSRLPGVLLGFKLRFPTVLVPLKTEGWVEGGGEGFSGAVCRSCCHSPPRASIGDANKSSAPPGADEPPPSP</sequence>
<organism evidence="2 3">
    <name type="scientific">Pleuronectes platessa</name>
    <name type="common">European plaice</name>
    <dbReference type="NCBI Taxonomy" id="8262"/>
    <lineage>
        <taxon>Eukaryota</taxon>
        <taxon>Metazoa</taxon>
        <taxon>Chordata</taxon>
        <taxon>Craniata</taxon>
        <taxon>Vertebrata</taxon>
        <taxon>Euteleostomi</taxon>
        <taxon>Actinopterygii</taxon>
        <taxon>Neopterygii</taxon>
        <taxon>Teleostei</taxon>
        <taxon>Neoteleostei</taxon>
        <taxon>Acanthomorphata</taxon>
        <taxon>Carangaria</taxon>
        <taxon>Pleuronectiformes</taxon>
        <taxon>Pleuronectoidei</taxon>
        <taxon>Pleuronectidae</taxon>
        <taxon>Pleuronectes</taxon>
    </lineage>
</organism>
<feature type="region of interest" description="Disordered" evidence="1">
    <location>
        <begin position="127"/>
        <end position="147"/>
    </location>
</feature>
<accession>A0A9N7TJU5</accession>
<comment type="caution">
    <text evidence="2">The sequence shown here is derived from an EMBL/GenBank/DDBJ whole genome shotgun (WGS) entry which is preliminary data.</text>
</comment>
<protein>
    <submittedName>
        <fullName evidence="2">Uncharacterized protein</fullName>
    </submittedName>
</protein>
<evidence type="ECO:0000256" key="1">
    <source>
        <dbReference type="SAM" id="MobiDB-lite"/>
    </source>
</evidence>
<name>A0A9N7TJU5_PLEPL</name>
<evidence type="ECO:0000313" key="3">
    <source>
        <dbReference type="Proteomes" id="UP001153269"/>
    </source>
</evidence>
<gene>
    <name evidence="2" type="ORF">PLEPLA_LOCUS1019</name>
</gene>
<dbReference type="AlphaFoldDB" id="A0A9N7TJU5"/>